<accession>A0A834H2N0</accession>
<dbReference type="InterPro" id="IPR003594">
    <property type="entry name" value="HATPase_dom"/>
</dbReference>
<dbReference type="Pfam" id="PF00072">
    <property type="entry name" value="Response_reg"/>
    <property type="match status" value="1"/>
</dbReference>
<dbReference type="SUPFAM" id="SSF47384">
    <property type="entry name" value="Homodimeric domain of signal transducing histidine kinase"/>
    <property type="match status" value="1"/>
</dbReference>
<dbReference type="SMART" id="SM00448">
    <property type="entry name" value="REC"/>
    <property type="match status" value="1"/>
</dbReference>
<dbReference type="InterPro" id="IPR036097">
    <property type="entry name" value="HisK_dim/P_sf"/>
</dbReference>
<evidence type="ECO:0000256" key="3">
    <source>
        <dbReference type="ARBA" id="ARBA00022499"/>
    </source>
</evidence>
<dbReference type="PANTHER" id="PTHR24423">
    <property type="entry name" value="TWO-COMPONENT SENSOR HISTIDINE KINASE"/>
    <property type="match status" value="1"/>
</dbReference>
<comment type="subunit">
    <text evidence="21">Heteromer with ETR1. Binds to MRF3/ECIP1.</text>
</comment>
<dbReference type="GO" id="GO:0051740">
    <property type="term" value="F:ethylene binding"/>
    <property type="evidence" value="ECO:0007669"/>
    <property type="project" value="UniProtKB-UniRule"/>
</dbReference>
<dbReference type="InterPro" id="IPR001789">
    <property type="entry name" value="Sig_transdc_resp-reg_receiver"/>
</dbReference>
<evidence type="ECO:0000313" key="32">
    <source>
        <dbReference type="Proteomes" id="UP000626092"/>
    </source>
</evidence>
<evidence type="ECO:0000256" key="27">
    <source>
        <dbReference type="SAM" id="Phobius"/>
    </source>
</evidence>
<dbReference type="PROSITE" id="PS50109">
    <property type="entry name" value="HIS_KIN"/>
    <property type="match status" value="1"/>
</dbReference>
<dbReference type="InterPro" id="IPR058544">
    <property type="entry name" value="ETR1_N"/>
</dbReference>
<dbReference type="GO" id="GO:0005524">
    <property type="term" value="F:ATP binding"/>
    <property type="evidence" value="ECO:0007669"/>
    <property type="project" value="UniProtKB-UniRule"/>
</dbReference>
<sequence length="764" mass="84650">MLKKLASGLLISSFLISISVADNGFPRCDCNEEGGFWSTESILECQKVSDFLIAVAYFSIPIELLYFVSCSNVPFKWVLFEFIAFIVLCGMTHLLNGWTYGPHPFQLMLALTIFKFLTALVSFATAITLITLIPLLLKVKVREFMLKKKTWDLGREVGIIKKQKEAGWHVRMLTQEIRKSLDRHTILDTTLVELSKTLDLRNCAVWMPNETKTQMNLTHQLEGRSPSNMYNSSIPITHVDVTEIKERDGVKILEPDSALAVASAGGSMDVGAVAAIRMPMLRFSNFKGGTPEIVQACYAILVLVLPGGEGRFWSNQELEIVKVVADQVAVALSHAAVLEESQLMGDQLVEQNRKLQQARKDAMMASQARNAFQKVMSDGMGKPMHSVLGLLSVIQDEKLSSHQRLLVDSMVKTSNVLSTLINDVMDISTKENGRFPLEMRSFRLHSMIKEAACLSKCLCVYQGYSFAVHVEKSLPDQVMGDERRVFQVILHMVGNLLNSGNGGGCVTFRVCSESGSQGRNDQKWAAWRTSSSEGCVYVKFEIGIKNSSSHLESSMERMTIGGRRYSSEGAEEGLSFNICKKLVQLMQGNIWVVPYPEGFDQSMALVLRFQLRPSIVIGISESENSSSATQSISIFQGLQVLLADENDVNRAVTKKMLQKLGCIVSTVGSGFECLSALGAAVTLFKIVLLDLHMSDLDGFEVALRIRKFRSRSWPLIVALTASGDEEVWARCSQIGMNGVVRKPVLLQGIADELRRVLVLANKVV</sequence>
<dbReference type="CDD" id="cd16938">
    <property type="entry name" value="HATPase_ETR2_ERS2-EIN4-like"/>
    <property type="match status" value="1"/>
</dbReference>
<dbReference type="InterPro" id="IPR003661">
    <property type="entry name" value="HisK_dim/P_dom"/>
</dbReference>
<dbReference type="Gene3D" id="3.30.450.40">
    <property type="match status" value="1"/>
</dbReference>
<feature type="transmembrane region" description="Helical" evidence="27">
    <location>
        <begin position="75"/>
        <end position="95"/>
    </location>
</feature>
<evidence type="ECO:0000256" key="26">
    <source>
        <dbReference type="PROSITE-ProRule" id="PRU00169"/>
    </source>
</evidence>
<keyword evidence="5 22" id="KW-0808">Transferase</keyword>
<reference evidence="31" key="1">
    <citation type="submission" date="2019-11" db="EMBL/GenBank/DDBJ databases">
        <authorList>
            <person name="Liu Y."/>
            <person name="Hou J."/>
            <person name="Li T.-Q."/>
            <person name="Guan C.-H."/>
            <person name="Wu X."/>
            <person name="Wu H.-Z."/>
            <person name="Ling F."/>
            <person name="Zhang R."/>
            <person name="Shi X.-G."/>
            <person name="Ren J.-P."/>
            <person name="Chen E.-F."/>
            <person name="Sun J.-M."/>
        </authorList>
    </citation>
    <scope>NUCLEOTIDE SEQUENCE</scope>
    <source>
        <strain evidence="31">Adult_tree_wgs_1</strain>
        <tissue evidence="31">Leaves</tissue>
    </source>
</reference>
<dbReference type="SUPFAM" id="SSF55781">
    <property type="entry name" value="GAF domain-like"/>
    <property type="match status" value="1"/>
</dbReference>
<dbReference type="Gene3D" id="3.30.565.10">
    <property type="entry name" value="Histidine kinase-like ATPase, C-terminal domain"/>
    <property type="match status" value="1"/>
</dbReference>
<feature type="transmembrane region" description="Helical" evidence="27">
    <location>
        <begin position="51"/>
        <end position="68"/>
    </location>
</feature>
<dbReference type="InterPro" id="IPR029016">
    <property type="entry name" value="GAF-like_dom_sf"/>
</dbReference>
<keyword evidence="4 26" id="KW-0597">Phosphoprotein</keyword>
<evidence type="ECO:0000256" key="12">
    <source>
        <dbReference type="ARBA" id="ARBA00022840"/>
    </source>
</evidence>
<gene>
    <name evidence="31" type="ORF">RHSIM_Rhsim04G0188600</name>
</gene>
<evidence type="ECO:0000256" key="23">
    <source>
        <dbReference type="PIRSR" id="PIRSR026389-2"/>
    </source>
</evidence>
<dbReference type="AlphaFoldDB" id="A0A834H2N0"/>
<keyword evidence="18 24" id="KW-1015">Disulfide bond</keyword>
<feature type="cross-link" description="Glycyl lysine isopeptide (Lys-Gly) (interchain with G-Cter in ubiquitin)" evidence="25">
    <location>
        <position position="742"/>
    </location>
</feature>
<evidence type="ECO:0000256" key="13">
    <source>
        <dbReference type="ARBA" id="ARBA00022843"/>
    </source>
</evidence>
<evidence type="ECO:0000256" key="7">
    <source>
        <dbReference type="ARBA" id="ARBA00022723"/>
    </source>
</evidence>
<dbReference type="Pfam" id="PF00512">
    <property type="entry name" value="HisKA"/>
    <property type="match status" value="1"/>
</dbReference>
<evidence type="ECO:0000256" key="25">
    <source>
        <dbReference type="PIRSR" id="PIRSR026389-4"/>
    </source>
</evidence>
<feature type="disulfide bond" description="Interchain" evidence="24">
    <location>
        <position position="28"/>
    </location>
</feature>
<keyword evidence="17 22" id="KW-0472">Membrane</keyword>
<feature type="signal peptide" evidence="28">
    <location>
        <begin position="1"/>
        <end position="21"/>
    </location>
</feature>
<evidence type="ECO:0000256" key="10">
    <source>
        <dbReference type="ARBA" id="ARBA00022777"/>
    </source>
</evidence>
<evidence type="ECO:0000256" key="1">
    <source>
        <dbReference type="ARBA" id="ARBA00004477"/>
    </source>
</evidence>
<dbReference type="GO" id="GO:0046872">
    <property type="term" value="F:metal ion binding"/>
    <property type="evidence" value="ECO:0007669"/>
    <property type="project" value="UniProtKB-UniRule"/>
</dbReference>
<evidence type="ECO:0000256" key="15">
    <source>
        <dbReference type="ARBA" id="ARBA00023008"/>
    </source>
</evidence>
<feature type="binding site" evidence="23">
    <location>
        <position position="89"/>
    </location>
    <ligand>
        <name>Cu cation</name>
        <dbReference type="ChEBI" id="CHEBI:23378"/>
    </ligand>
</feature>
<dbReference type="Proteomes" id="UP000626092">
    <property type="component" value="Unassembled WGS sequence"/>
</dbReference>
<comment type="caution">
    <text evidence="31">The sequence shown here is derived from an EMBL/GenBank/DDBJ whole genome shotgun (WGS) entry which is preliminary data.</text>
</comment>
<dbReference type="SMART" id="SM00065">
    <property type="entry name" value="GAF"/>
    <property type="match status" value="1"/>
</dbReference>
<dbReference type="InterPro" id="IPR005467">
    <property type="entry name" value="His_kinase_dom"/>
</dbReference>
<evidence type="ECO:0000256" key="22">
    <source>
        <dbReference type="PIRNR" id="PIRNR026389"/>
    </source>
</evidence>
<evidence type="ECO:0000256" key="17">
    <source>
        <dbReference type="ARBA" id="ARBA00023136"/>
    </source>
</evidence>
<evidence type="ECO:0000256" key="4">
    <source>
        <dbReference type="ARBA" id="ARBA00022553"/>
    </source>
</evidence>
<dbReference type="GO" id="GO:0010105">
    <property type="term" value="P:negative regulation of ethylene-activated signaling pathway"/>
    <property type="evidence" value="ECO:0007669"/>
    <property type="project" value="UniProtKB-ARBA"/>
</dbReference>
<dbReference type="PROSITE" id="PS50110">
    <property type="entry name" value="RESPONSE_REGULATORY"/>
    <property type="match status" value="1"/>
</dbReference>
<keyword evidence="15 22" id="KW-0186">Copper</keyword>
<dbReference type="GO" id="GO:0038199">
    <property type="term" value="F:ethylene receptor activity"/>
    <property type="evidence" value="ECO:0007669"/>
    <property type="project" value="UniProtKB-UniRule"/>
</dbReference>
<keyword evidence="28" id="KW-0732">Signal</keyword>
<evidence type="ECO:0000256" key="6">
    <source>
        <dbReference type="ARBA" id="ARBA00022692"/>
    </source>
</evidence>
<comment type="function">
    <text evidence="20">Ethylene receptor related to bacterial two-component regulators. Acts as a redundant negative regulator of ethylene signaling.</text>
</comment>
<dbReference type="GO" id="GO:0000155">
    <property type="term" value="F:phosphorelay sensor kinase activity"/>
    <property type="evidence" value="ECO:0007669"/>
    <property type="project" value="InterPro"/>
</dbReference>
<comment type="cofactor">
    <cofactor evidence="23">
        <name>Cu cation</name>
        <dbReference type="ChEBI" id="CHEBI:23378"/>
    </cofactor>
    <text evidence="23">Binds 1 copper ion per dimer.</text>
</comment>
<evidence type="ECO:0000256" key="21">
    <source>
        <dbReference type="ARBA" id="ARBA00062048"/>
    </source>
</evidence>
<dbReference type="Gene3D" id="3.40.50.2300">
    <property type="match status" value="1"/>
</dbReference>
<feature type="modified residue" description="4-aspartylphosphate" evidence="26">
    <location>
        <position position="690"/>
    </location>
</feature>
<feature type="transmembrane region" description="Helical" evidence="27">
    <location>
        <begin position="107"/>
        <end position="137"/>
    </location>
</feature>
<dbReference type="InterPro" id="IPR003018">
    <property type="entry name" value="GAF"/>
</dbReference>
<keyword evidence="19 22" id="KW-0675">Receptor</keyword>
<dbReference type="OrthoDB" id="60033at2759"/>
<organism evidence="31 32">
    <name type="scientific">Rhododendron simsii</name>
    <name type="common">Sims's rhododendron</name>
    <dbReference type="NCBI Taxonomy" id="118357"/>
    <lineage>
        <taxon>Eukaryota</taxon>
        <taxon>Viridiplantae</taxon>
        <taxon>Streptophyta</taxon>
        <taxon>Embryophyta</taxon>
        <taxon>Tracheophyta</taxon>
        <taxon>Spermatophyta</taxon>
        <taxon>Magnoliopsida</taxon>
        <taxon>eudicotyledons</taxon>
        <taxon>Gunneridae</taxon>
        <taxon>Pentapetalae</taxon>
        <taxon>asterids</taxon>
        <taxon>Ericales</taxon>
        <taxon>Ericaceae</taxon>
        <taxon>Ericoideae</taxon>
        <taxon>Rhodoreae</taxon>
        <taxon>Rhododendron</taxon>
    </lineage>
</organism>
<keyword evidence="16 22" id="KW-0902">Two-component regulatory system</keyword>
<evidence type="ECO:0000313" key="31">
    <source>
        <dbReference type="EMBL" id="KAF7145803.1"/>
    </source>
</evidence>
<evidence type="ECO:0000256" key="19">
    <source>
        <dbReference type="ARBA" id="ARBA00023170"/>
    </source>
</evidence>
<comment type="function">
    <text evidence="22">May act early in the ethylene signal transduction pathway, possibly as an ethylene receptor, or as a regulator of the pathway.</text>
</comment>
<dbReference type="Pfam" id="PF02518">
    <property type="entry name" value="HATPase_c"/>
    <property type="match status" value="1"/>
</dbReference>
<name>A0A834H2N0_RHOSS</name>
<evidence type="ECO:0000259" key="30">
    <source>
        <dbReference type="PROSITE" id="PS50110"/>
    </source>
</evidence>
<dbReference type="FunFam" id="3.40.50.2300:FF:000240">
    <property type="entry name" value="Ethylene receptor"/>
    <property type="match status" value="1"/>
</dbReference>
<keyword evidence="11 22" id="KW-0256">Endoplasmic reticulum</keyword>
<feature type="domain" description="Histidine kinase" evidence="29">
    <location>
        <begin position="375"/>
        <end position="609"/>
    </location>
</feature>
<proteinExistence type="inferred from homology"/>
<dbReference type="GO" id="GO:0005789">
    <property type="term" value="C:endoplasmic reticulum membrane"/>
    <property type="evidence" value="ECO:0007669"/>
    <property type="project" value="UniProtKB-SubCell"/>
</dbReference>
<evidence type="ECO:0000256" key="8">
    <source>
        <dbReference type="ARBA" id="ARBA00022741"/>
    </source>
</evidence>
<keyword evidence="3" id="KW-1017">Isopeptide bond</keyword>
<dbReference type="SUPFAM" id="SSF52172">
    <property type="entry name" value="CheY-like"/>
    <property type="match status" value="1"/>
</dbReference>
<keyword evidence="10 22" id="KW-0418">Kinase</keyword>
<dbReference type="Gene3D" id="1.10.287.130">
    <property type="match status" value="1"/>
</dbReference>
<dbReference type="SMR" id="A0A834H2N0"/>
<dbReference type="InterPro" id="IPR014525">
    <property type="entry name" value="ETR"/>
</dbReference>
<dbReference type="SUPFAM" id="SSF55874">
    <property type="entry name" value="ATPase domain of HSP90 chaperone/DNA topoisomerase II/histidine kinase"/>
    <property type="match status" value="1"/>
</dbReference>
<evidence type="ECO:0000256" key="11">
    <source>
        <dbReference type="ARBA" id="ARBA00022824"/>
    </source>
</evidence>
<keyword evidence="8 22" id="KW-0547">Nucleotide-binding</keyword>
<evidence type="ECO:0000256" key="24">
    <source>
        <dbReference type="PIRSR" id="PIRSR026389-3"/>
    </source>
</evidence>
<dbReference type="FunFam" id="1.10.287.130:FF:000087">
    <property type="entry name" value="Ethylene receptor 4"/>
    <property type="match status" value="1"/>
</dbReference>
<keyword evidence="6 27" id="KW-0812">Transmembrane</keyword>
<keyword evidence="12 22" id="KW-0067">ATP-binding</keyword>
<keyword evidence="32" id="KW-1185">Reference proteome</keyword>
<dbReference type="EMBL" id="WJXA01000004">
    <property type="protein sequence ID" value="KAF7145803.1"/>
    <property type="molecule type" value="Genomic_DNA"/>
</dbReference>
<comment type="similarity">
    <text evidence="2 22">Belongs to the ethylene receptor family.</text>
</comment>
<keyword evidence="14 27" id="KW-1133">Transmembrane helix</keyword>
<dbReference type="Pfam" id="PF25487">
    <property type="entry name" value="ETR1_N"/>
    <property type="match status" value="1"/>
</dbReference>
<dbReference type="CDD" id="cd19933">
    <property type="entry name" value="REC_ETR-like"/>
    <property type="match status" value="1"/>
</dbReference>
<evidence type="ECO:0000259" key="29">
    <source>
        <dbReference type="PROSITE" id="PS50109"/>
    </source>
</evidence>
<evidence type="ECO:0000256" key="18">
    <source>
        <dbReference type="ARBA" id="ARBA00023157"/>
    </source>
</evidence>
<keyword evidence="9 22" id="KW-0936">Ethylene signaling pathway</keyword>
<dbReference type="PANTHER" id="PTHR24423:SF633">
    <property type="entry name" value="ETHYLENE RECEPTOR 2"/>
    <property type="match status" value="1"/>
</dbReference>
<evidence type="ECO:0000256" key="20">
    <source>
        <dbReference type="ARBA" id="ARBA00056860"/>
    </source>
</evidence>
<evidence type="ECO:0000256" key="2">
    <source>
        <dbReference type="ARBA" id="ARBA00009842"/>
    </source>
</evidence>
<feature type="chain" id="PRO_5032971776" description="Ethylene receptor" evidence="28">
    <location>
        <begin position="22"/>
        <end position="764"/>
    </location>
</feature>
<feature type="disulfide bond" description="Interchain" evidence="24">
    <location>
        <position position="30"/>
    </location>
</feature>
<evidence type="ECO:0000256" key="9">
    <source>
        <dbReference type="ARBA" id="ARBA00022745"/>
    </source>
</evidence>
<keyword evidence="13" id="KW-0832">Ubl conjugation</keyword>
<dbReference type="PIRSF" id="PIRSF026389">
    <property type="entry name" value="Ethyln_sen_HK"/>
    <property type="match status" value="1"/>
</dbReference>
<protein>
    <recommendedName>
        <fullName evidence="22">Ethylene receptor</fullName>
    </recommendedName>
</protein>
<evidence type="ECO:0000256" key="28">
    <source>
        <dbReference type="SAM" id="SignalP"/>
    </source>
</evidence>
<dbReference type="SMART" id="SM00388">
    <property type="entry name" value="HisKA"/>
    <property type="match status" value="1"/>
</dbReference>
<evidence type="ECO:0000256" key="5">
    <source>
        <dbReference type="ARBA" id="ARBA00022679"/>
    </source>
</evidence>
<keyword evidence="7 22" id="KW-0479">Metal-binding</keyword>
<evidence type="ECO:0000256" key="16">
    <source>
        <dbReference type="ARBA" id="ARBA00023012"/>
    </source>
</evidence>
<feature type="binding site" evidence="23">
    <location>
        <position position="93"/>
    </location>
    <ligand>
        <name>Cu cation</name>
        <dbReference type="ChEBI" id="CHEBI:23378"/>
    </ligand>
</feature>
<dbReference type="Pfam" id="PF01590">
    <property type="entry name" value="GAF"/>
    <property type="match status" value="1"/>
</dbReference>
<dbReference type="InterPro" id="IPR036890">
    <property type="entry name" value="HATPase_C_sf"/>
</dbReference>
<evidence type="ECO:0000256" key="14">
    <source>
        <dbReference type="ARBA" id="ARBA00022989"/>
    </source>
</evidence>
<dbReference type="GO" id="GO:0004674">
    <property type="term" value="F:protein serine/threonine kinase activity"/>
    <property type="evidence" value="ECO:0007669"/>
    <property type="project" value="UniProtKB-ARBA"/>
</dbReference>
<dbReference type="InterPro" id="IPR011006">
    <property type="entry name" value="CheY-like_superfamily"/>
</dbReference>
<comment type="subcellular location">
    <subcellularLocation>
        <location evidence="1">Endoplasmic reticulum membrane</location>
        <topology evidence="1">Multi-pass membrane protein</topology>
    </subcellularLocation>
</comment>
<feature type="domain" description="Response regulatory" evidence="30">
    <location>
        <begin position="639"/>
        <end position="757"/>
    </location>
</feature>